<dbReference type="Pfam" id="PF01471">
    <property type="entry name" value="PG_binding_1"/>
    <property type="match status" value="1"/>
</dbReference>
<dbReference type="EMBL" id="JAUSWM010000002">
    <property type="protein sequence ID" value="MDQ0482479.1"/>
    <property type="molecule type" value="Genomic_DNA"/>
</dbReference>
<evidence type="ECO:0000259" key="3">
    <source>
        <dbReference type="Pfam" id="PF01471"/>
    </source>
</evidence>
<gene>
    <name evidence="4" type="ORF">QO000_001448</name>
</gene>
<keyword evidence="5" id="KW-1185">Reference proteome</keyword>
<accession>A0ABU0JZF1</accession>
<dbReference type="InterPro" id="IPR002477">
    <property type="entry name" value="Peptidoglycan-bd-like"/>
</dbReference>
<dbReference type="GeneID" id="301325499"/>
<evidence type="ECO:0000256" key="2">
    <source>
        <dbReference type="SAM" id="SignalP"/>
    </source>
</evidence>
<evidence type="ECO:0000313" key="5">
    <source>
        <dbReference type="Proteomes" id="UP001226720"/>
    </source>
</evidence>
<evidence type="ECO:0000313" key="4">
    <source>
        <dbReference type="EMBL" id="MDQ0482479.1"/>
    </source>
</evidence>
<dbReference type="SUPFAM" id="SSF47090">
    <property type="entry name" value="PGBD-like"/>
    <property type="match status" value="1"/>
</dbReference>
<feature type="domain" description="Peptidoglycan binding-like" evidence="3">
    <location>
        <begin position="146"/>
        <end position="197"/>
    </location>
</feature>
<name>A0ABU0JZF1_9BACL</name>
<feature type="chain" id="PRO_5047493412" description="Peptidoglycan binding-like domain-containing protein" evidence="2">
    <location>
        <begin position="31"/>
        <end position="206"/>
    </location>
</feature>
<comment type="caution">
    <text evidence="4">The sequence shown here is derived from an EMBL/GenBank/DDBJ whole genome shotgun (WGS) entry which is preliminary data.</text>
</comment>
<dbReference type="InterPro" id="IPR036365">
    <property type="entry name" value="PGBD-like_sf"/>
</dbReference>
<reference evidence="4" key="1">
    <citation type="submission" date="2023-07" db="EMBL/GenBank/DDBJ databases">
        <title>Genomic Encyclopedia of Type Strains, Phase IV (KMG-IV): sequencing the most valuable type-strain genomes for metagenomic binning, comparative biology and taxonomic classification.</title>
        <authorList>
            <person name="Goeker M."/>
        </authorList>
    </citation>
    <scope>NUCLEOTIDE SEQUENCE [LARGE SCALE GENOMIC DNA]</scope>
    <source>
        <strain evidence="4">JSM 076093</strain>
    </source>
</reference>
<proteinExistence type="predicted"/>
<protein>
    <recommendedName>
        <fullName evidence="3">Peptidoglycan binding-like domain-containing protein</fullName>
    </recommendedName>
</protein>
<evidence type="ECO:0000256" key="1">
    <source>
        <dbReference type="SAM" id="MobiDB-lite"/>
    </source>
</evidence>
<organism evidence="4 5">
    <name type="scientific">Guptibacillus hwajinpoensis</name>
    <dbReference type="NCBI Taxonomy" id="208199"/>
    <lineage>
        <taxon>Bacteria</taxon>
        <taxon>Bacillati</taxon>
        <taxon>Bacillota</taxon>
        <taxon>Bacilli</taxon>
        <taxon>Bacillales</taxon>
        <taxon>Guptibacillaceae</taxon>
        <taxon>Guptibacillus</taxon>
    </lineage>
</organism>
<dbReference type="Proteomes" id="UP001226720">
    <property type="component" value="Unassembled WGS sequence"/>
</dbReference>
<dbReference type="RefSeq" id="WP_301550278.1">
    <property type="nucleotide sequence ID" value="NZ_JAQRMZ010000001.1"/>
</dbReference>
<feature type="region of interest" description="Disordered" evidence="1">
    <location>
        <begin position="33"/>
        <end position="61"/>
    </location>
</feature>
<sequence length="206" mass="22344">MIQASASKTMKISLVFIMVFSFLLPGIADAANGEKDSTKTHTTTSDSSKKEKDKKGDGDGEVSAQYIPGNFWIKMFSSVGKAIRKTASYAVQTESYNLARDIITGRWEDIGVDDGNCSQAKVNDHTFNHKDPANWVGDGRTNSYTRVYDLQFYLIEGGFDTGAADGKWGPNTKSGVIQYQKYVGLAADGTVGPKTWANIGGGDRCN</sequence>
<feature type="compositionally biased region" description="Basic and acidic residues" evidence="1">
    <location>
        <begin position="47"/>
        <end position="58"/>
    </location>
</feature>
<feature type="signal peptide" evidence="2">
    <location>
        <begin position="1"/>
        <end position="30"/>
    </location>
</feature>
<dbReference type="Gene3D" id="1.10.101.10">
    <property type="entry name" value="PGBD-like superfamily/PGBD"/>
    <property type="match status" value="1"/>
</dbReference>
<keyword evidence="2" id="KW-0732">Signal</keyword>
<dbReference type="InterPro" id="IPR036366">
    <property type="entry name" value="PGBDSf"/>
</dbReference>